<keyword evidence="3" id="KW-1185">Reference proteome</keyword>
<accession>A0A7D9HZM7</accession>
<sequence length="854" mass="94366">MSVDAFVTSVEIVSNTELPCPEKGGVVENRNIKGDAELFSCLSIDAVPTVAAKTERNTVEDVSNTVLPSPEKVEASNKQVETQNGGNLTNNNKSTTTRSQKVMGKDKKKEAEQQRKIRLDKKTKTKSLQAFCAYAKKKNPAFLNEFLASYEGKQSSNQEAQQEQETPEQETPEQEPPQQSLGLPLVVPLDHISVPKDIRALVSKQSISDKQANKTVNSVSCINSMMILDDELSPSTSAQTKDPKEIRSANHASSTNETLTDEEEDKVSKGKECMGEVSSFVQSDIEGYVHIPKPNMEEKLIGMIEKLTIKVDNLSKPSTSSNKASLPSSHFSETMKESYDHMKEWKAVKNIVELVSHVEDLAIYPMSEEDEEGLFKEGGAILRCETCFALYKDKANKLTPVKAAQKLASDCRSICTGKYLSPERMESAMAGQGESWRKMKSSILQHMICAEDGQTHFKALTMLSEEKNLKKIHYGAAETLLKSALTAVKAKSAAIHYEDQIAFAFSIGAQVGQCGHSRKLVPDMVKCLLASIHEKTKAEVSKCLPSTGLPPHYYMAVDKATVNKRSNQGVIICPMIDGKKVPIVVGAPEVYSASINGNVEGGKADDSAAQAFKEITNKFGGKTLDFLVGRSILESTAKQLNVKPTVATVYSQTRFASSAYVQWQRIVDSYKLFAEAMAQASNAMENDLDPLQYQGISVPPWKAYRWVQKLITWLKEASRQCHENGNMDFFPTMRDNAQNILGLDRGNEDKTLQPTYQGIELAIGWKIVGTETVLEQNGSNPPNKTVLVNWAERTVTESFHDVSTFANDLAESLDYRVEKCITNATGMADFFDIEEVFIHLCGEKLDDVEHVQLT</sequence>
<dbReference type="AlphaFoldDB" id="A0A7D9HZM7"/>
<reference evidence="2" key="1">
    <citation type="submission" date="2020-04" db="EMBL/GenBank/DDBJ databases">
        <authorList>
            <person name="Alioto T."/>
            <person name="Alioto T."/>
            <person name="Gomez Garrido J."/>
        </authorList>
    </citation>
    <scope>NUCLEOTIDE SEQUENCE</scope>
    <source>
        <strain evidence="2">A484AB</strain>
    </source>
</reference>
<feature type="region of interest" description="Disordered" evidence="1">
    <location>
        <begin position="152"/>
        <end position="181"/>
    </location>
</feature>
<feature type="compositionally biased region" description="Basic and acidic residues" evidence="1">
    <location>
        <begin position="103"/>
        <end position="120"/>
    </location>
</feature>
<evidence type="ECO:0000313" key="3">
    <source>
        <dbReference type="Proteomes" id="UP001152795"/>
    </source>
</evidence>
<feature type="compositionally biased region" description="Polar residues" evidence="1">
    <location>
        <begin position="76"/>
        <end position="100"/>
    </location>
</feature>
<dbReference type="OrthoDB" id="10065482at2759"/>
<protein>
    <submittedName>
        <fullName evidence="2">Uncharacterized protein</fullName>
    </submittedName>
</protein>
<organism evidence="2 3">
    <name type="scientific">Paramuricea clavata</name>
    <name type="common">Red gorgonian</name>
    <name type="synonym">Violescent sea-whip</name>
    <dbReference type="NCBI Taxonomy" id="317549"/>
    <lineage>
        <taxon>Eukaryota</taxon>
        <taxon>Metazoa</taxon>
        <taxon>Cnidaria</taxon>
        <taxon>Anthozoa</taxon>
        <taxon>Octocorallia</taxon>
        <taxon>Malacalcyonacea</taxon>
        <taxon>Plexauridae</taxon>
        <taxon>Paramuricea</taxon>
    </lineage>
</organism>
<feature type="region of interest" description="Disordered" evidence="1">
    <location>
        <begin position="232"/>
        <end position="270"/>
    </location>
</feature>
<gene>
    <name evidence="2" type="ORF">PACLA_8A047164</name>
</gene>
<dbReference type="EMBL" id="CACRXK020003073">
    <property type="protein sequence ID" value="CAB3997326.1"/>
    <property type="molecule type" value="Genomic_DNA"/>
</dbReference>
<comment type="caution">
    <text evidence="2">The sequence shown here is derived from an EMBL/GenBank/DDBJ whole genome shotgun (WGS) entry which is preliminary data.</text>
</comment>
<evidence type="ECO:0000256" key="1">
    <source>
        <dbReference type="SAM" id="MobiDB-lite"/>
    </source>
</evidence>
<name>A0A7D9HZM7_PARCT</name>
<proteinExistence type="predicted"/>
<feature type="region of interest" description="Disordered" evidence="1">
    <location>
        <begin position="56"/>
        <end position="120"/>
    </location>
</feature>
<dbReference type="Proteomes" id="UP001152795">
    <property type="component" value="Unassembled WGS sequence"/>
</dbReference>
<evidence type="ECO:0000313" key="2">
    <source>
        <dbReference type="EMBL" id="CAB3997326.1"/>
    </source>
</evidence>